<dbReference type="AlphaFoldDB" id="A0A1B8NW59"/>
<evidence type="ECO:0000313" key="2">
    <source>
        <dbReference type="Proteomes" id="UP000092504"/>
    </source>
</evidence>
<evidence type="ECO:0000313" key="1">
    <source>
        <dbReference type="EMBL" id="OBX34240.1"/>
    </source>
</evidence>
<sequence length="91" mass="9612">MQDADGPEQVTGGVVADAFRLTRLGNIQLGDLALVDQEDVLACLAGLENDLIPVEIDQIEAAAHPISPGIVEQAERQLGKIDIDHDKSLAA</sequence>
<reference evidence="1 2" key="1">
    <citation type="submission" date="2016-06" db="EMBL/GenBank/DDBJ databases">
        <title>Genome sequence of halotolerant plant growth promoting strain of Halomonas elongata HEK1 isolated from salterns of Rann of Kutch, Gujarat, India.</title>
        <authorList>
            <person name="Gaba S."/>
            <person name="Singh R.N."/>
            <person name="Abrol S."/>
            <person name="Kaushik R."/>
            <person name="Saxena A.K."/>
        </authorList>
    </citation>
    <scope>NUCLEOTIDE SEQUENCE [LARGE SCALE GENOMIC DNA]</scope>
    <source>
        <strain evidence="1 2">HEK1</strain>
    </source>
</reference>
<gene>
    <name evidence="1" type="ORF">A8U91_03293</name>
</gene>
<name>A0A1B8NW59_HALEL</name>
<dbReference type="EMBL" id="MAJD01000002">
    <property type="protein sequence ID" value="OBX34240.1"/>
    <property type="molecule type" value="Genomic_DNA"/>
</dbReference>
<proteinExistence type="predicted"/>
<protein>
    <submittedName>
        <fullName evidence="1">Uncharacterized protein</fullName>
    </submittedName>
</protein>
<dbReference type="Proteomes" id="UP000092504">
    <property type="component" value="Unassembled WGS sequence"/>
</dbReference>
<organism evidence="1 2">
    <name type="scientific">Halomonas elongata</name>
    <dbReference type="NCBI Taxonomy" id="2746"/>
    <lineage>
        <taxon>Bacteria</taxon>
        <taxon>Pseudomonadati</taxon>
        <taxon>Pseudomonadota</taxon>
        <taxon>Gammaproteobacteria</taxon>
        <taxon>Oceanospirillales</taxon>
        <taxon>Halomonadaceae</taxon>
        <taxon>Halomonas</taxon>
    </lineage>
</organism>
<comment type="caution">
    <text evidence="1">The sequence shown here is derived from an EMBL/GenBank/DDBJ whole genome shotgun (WGS) entry which is preliminary data.</text>
</comment>
<accession>A0A1B8NW59</accession>